<name>A0A286N606_9RHAB</name>
<organism evidence="1">
    <name type="scientific">Norway mononegavirus 1</name>
    <dbReference type="NCBI Taxonomy" id="2034335"/>
    <lineage>
        <taxon>Viruses</taxon>
        <taxon>Riboviria</taxon>
        <taxon>Orthornavirae</taxon>
        <taxon>Negarnaviricota</taxon>
        <taxon>Haploviricotina</taxon>
        <taxon>Monjiviricetes</taxon>
        <taxon>Mononegavirales</taxon>
        <taxon>Rhabdoviridae</taxon>
        <taxon>Alpharhabdovirinae</taxon>
        <taxon>Alpharicinrhavirus</taxon>
        <taxon>Alpharicinrhavirus skanevik</taxon>
    </lineage>
</organism>
<protein>
    <submittedName>
        <fullName evidence="1">Matrix protein</fullName>
    </submittedName>
</protein>
<dbReference type="EMBL" id="MF141072">
    <property type="protein sequence ID" value="ASY03263.1"/>
    <property type="molecule type" value="Viral_cRNA"/>
</dbReference>
<sequence length="204" mass="23408">MKRFRELFAKQPKTSGSPFDGFAQSLSLEESETVSTGPSGSSTVSLSKTSFSISGVLSIRTNRPVEDRKTFALVGMNLPMEYKGVVGLRHLDITMTLIMLERISVGRKEREQYVYEGTFDDVIEFYHQPLYKLPPSERFYTDSFDWSYRGTQFLWNIRIHYKPSRIPGVTIQEAGSRALCDLMEAYGVKGIYHPTHRRFEILPM</sequence>
<evidence type="ECO:0000313" key="1">
    <source>
        <dbReference type="EMBL" id="ASY03263.1"/>
    </source>
</evidence>
<accession>A0A286N606</accession>
<reference evidence="1" key="1">
    <citation type="submission" date="2017-05" db="EMBL/GenBank/DDBJ databases">
        <title>Revealing the virome of Ixodes ricinus ticks from northern Europe.</title>
        <authorList>
            <person name="Pettersson J.H.-O."/>
            <person name="Shi M."/>
            <person name="Bohlin J."/>
            <person name="Eldholm V."/>
            <person name="Brynildsrud O.B."/>
            <person name="Paulsen K.M."/>
            <person name="Andreassen A."/>
            <person name="Holmes E.C."/>
        </authorList>
    </citation>
    <scope>NUCLEOTIDE SEQUENCE</scope>
    <source>
        <strain evidence="2">NOR/A2/Bronnoya/2014</strain>
        <strain evidence="1">NOR/H3/Skanevik/2014</strain>
    </source>
</reference>
<evidence type="ECO:0000313" key="2">
    <source>
        <dbReference type="EMBL" id="ASY03268.1"/>
    </source>
</evidence>
<dbReference type="EMBL" id="MF141073">
    <property type="protein sequence ID" value="ASY03268.1"/>
    <property type="molecule type" value="Viral_cRNA"/>
</dbReference>
<proteinExistence type="predicted"/>